<keyword evidence="2" id="KW-1185">Reference proteome</keyword>
<protein>
    <submittedName>
        <fullName evidence="1">Uncharacterized protein</fullName>
    </submittedName>
</protein>
<evidence type="ECO:0000313" key="2">
    <source>
        <dbReference type="Proteomes" id="UP000823749"/>
    </source>
</evidence>
<reference evidence="1" key="1">
    <citation type="submission" date="2020-08" db="EMBL/GenBank/DDBJ databases">
        <title>Plant Genome Project.</title>
        <authorList>
            <person name="Zhang R.-G."/>
        </authorList>
    </citation>
    <scope>NUCLEOTIDE SEQUENCE</scope>
    <source>
        <strain evidence="1">WSP0</strain>
        <tissue evidence="1">Leaf</tissue>
    </source>
</reference>
<accession>A0AAV6ISX1</accession>
<proteinExistence type="predicted"/>
<organism evidence="1 2">
    <name type="scientific">Rhododendron griersonianum</name>
    <dbReference type="NCBI Taxonomy" id="479676"/>
    <lineage>
        <taxon>Eukaryota</taxon>
        <taxon>Viridiplantae</taxon>
        <taxon>Streptophyta</taxon>
        <taxon>Embryophyta</taxon>
        <taxon>Tracheophyta</taxon>
        <taxon>Spermatophyta</taxon>
        <taxon>Magnoliopsida</taxon>
        <taxon>eudicotyledons</taxon>
        <taxon>Gunneridae</taxon>
        <taxon>Pentapetalae</taxon>
        <taxon>asterids</taxon>
        <taxon>Ericales</taxon>
        <taxon>Ericaceae</taxon>
        <taxon>Ericoideae</taxon>
        <taxon>Rhodoreae</taxon>
        <taxon>Rhododendron</taxon>
    </lineage>
</organism>
<dbReference type="EMBL" id="JACTNZ010000009">
    <property type="protein sequence ID" value="KAG5531886.1"/>
    <property type="molecule type" value="Genomic_DNA"/>
</dbReference>
<sequence>MEWKKNPYQPVIALYKSAPLTQPRNRNQIRVPINRNHHRRRQRHPLTQTPLRLNIKLHERQLPICGRPPPLSQLQLPRLRLTHETLLWNALNHHGRAVFVDENACLVPTTPQY</sequence>
<evidence type="ECO:0000313" key="1">
    <source>
        <dbReference type="EMBL" id="KAG5531886.1"/>
    </source>
</evidence>
<name>A0AAV6ISX1_9ERIC</name>
<gene>
    <name evidence="1" type="ORF">RHGRI_026483</name>
</gene>
<dbReference type="Proteomes" id="UP000823749">
    <property type="component" value="Chromosome 9"/>
</dbReference>
<dbReference type="AlphaFoldDB" id="A0AAV6ISX1"/>
<comment type="caution">
    <text evidence="1">The sequence shown here is derived from an EMBL/GenBank/DDBJ whole genome shotgun (WGS) entry which is preliminary data.</text>
</comment>